<feature type="transmembrane region" description="Helical" evidence="7">
    <location>
        <begin position="99"/>
        <end position="120"/>
    </location>
</feature>
<comment type="subcellular location">
    <subcellularLocation>
        <location evidence="1">Membrane</location>
        <topology evidence="1">Multi-pass membrane protein</topology>
    </subcellularLocation>
</comment>
<keyword evidence="6 7" id="KW-0472">Membrane</keyword>
<organism evidence="9 10">
    <name type="scientific">Chitinophaga nivalis</name>
    <dbReference type="NCBI Taxonomy" id="2991709"/>
    <lineage>
        <taxon>Bacteria</taxon>
        <taxon>Pseudomonadati</taxon>
        <taxon>Bacteroidota</taxon>
        <taxon>Chitinophagia</taxon>
        <taxon>Chitinophagales</taxon>
        <taxon>Chitinophagaceae</taxon>
        <taxon>Chitinophaga</taxon>
    </lineage>
</organism>
<comment type="similarity">
    <text evidence="2">Belongs to the peptidase S54 family.</text>
</comment>
<accession>A0ABT3IWC4</accession>
<dbReference type="InterPro" id="IPR050925">
    <property type="entry name" value="Rhomboid_protease_S54"/>
</dbReference>
<feature type="transmembrane region" description="Helical" evidence="7">
    <location>
        <begin position="15"/>
        <end position="35"/>
    </location>
</feature>
<feature type="transmembrane region" description="Helical" evidence="7">
    <location>
        <begin position="199"/>
        <end position="221"/>
    </location>
</feature>
<evidence type="ECO:0000256" key="5">
    <source>
        <dbReference type="ARBA" id="ARBA00022989"/>
    </source>
</evidence>
<evidence type="ECO:0000256" key="4">
    <source>
        <dbReference type="ARBA" id="ARBA00022801"/>
    </source>
</evidence>
<feature type="domain" description="Peptidase S54 rhomboid" evidence="8">
    <location>
        <begin position="58"/>
        <end position="118"/>
    </location>
</feature>
<dbReference type="GO" id="GO:0008233">
    <property type="term" value="F:peptidase activity"/>
    <property type="evidence" value="ECO:0007669"/>
    <property type="project" value="UniProtKB-KW"/>
</dbReference>
<evidence type="ECO:0000256" key="3">
    <source>
        <dbReference type="ARBA" id="ARBA00022692"/>
    </source>
</evidence>
<dbReference type="RefSeq" id="WP_264734813.1">
    <property type="nucleotide sequence ID" value="NZ_JAPDNR010000001.1"/>
</dbReference>
<dbReference type="SUPFAM" id="SSF144091">
    <property type="entry name" value="Rhomboid-like"/>
    <property type="match status" value="1"/>
</dbReference>
<feature type="transmembrane region" description="Helical" evidence="7">
    <location>
        <begin position="73"/>
        <end position="90"/>
    </location>
</feature>
<keyword evidence="10" id="KW-1185">Reference proteome</keyword>
<sequence>MSNYRPGGFHFSLPLVIKNLMIINGLVWLIQMTLLHRYGYDMNDHFALHYWGSSAFRPYQFITHFFMHSTSNPWHLIMNMLILWISGATLENHWGPKRFLVFYLICGLGAALCYMGVLTYENITLTKYANAFLHDPTYSNFVALDNKFSLSDGSTSLSGLKDVLSHDPNNDAAIGIAKVYVQQYVHQYSNTVVVGASGAIYGILFAFGYLFPNNIVFYSFFFPVKAKFFAGFMIISEIWAGIQNAPDDNVAHFAHLGGVLFAYLLIKAWNRTHRKDFS</sequence>
<dbReference type="Gene3D" id="1.20.1540.10">
    <property type="entry name" value="Rhomboid-like"/>
    <property type="match status" value="1"/>
</dbReference>
<dbReference type="PANTHER" id="PTHR43731:SF14">
    <property type="entry name" value="PRESENILIN-ASSOCIATED RHOMBOID-LIKE PROTEIN, MITOCHONDRIAL"/>
    <property type="match status" value="1"/>
</dbReference>
<dbReference type="InterPro" id="IPR022764">
    <property type="entry name" value="Peptidase_S54_rhomboid_dom"/>
</dbReference>
<dbReference type="GO" id="GO:0006508">
    <property type="term" value="P:proteolysis"/>
    <property type="evidence" value="ECO:0007669"/>
    <property type="project" value="UniProtKB-KW"/>
</dbReference>
<keyword evidence="4" id="KW-0378">Hydrolase</keyword>
<evidence type="ECO:0000256" key="1">
    <source>
        <dbReference type="ARBA" id="ARBA00004141"/>
    </source>
</evidence>
<evidence type="ECO:0000256" key="7">
    <source>
        <dbReference type="SAM" id="Phobius"/>
    </source>
</evidence>
<keyword evidence="9" id="KW-0645">Protease</keyword>
<feature type="transmembrane region" description="Helical" evidence="7">
    <location>
        <begin position="228"/>
        <end position="245"/>
    </location>
</feature>
<evidence type="ECO:0000313" key="10">
    <source>
        <dbReference type="Proteomes" id="UP001207742"/>
    </source>
</evidence>
<keyword evidence="5 7" id="KW-1133">Transmembrane helix</keyword>
<evidence type="ECO:0000256" key="2">
    <source>
        <dbReference type="ARBA" id="ARBA00009045"/>
    </source>
</evidence>
<evidence type="ECO:0000256" key="6">
    <source>
        <dbReference type="ARBA" id="ARBA00023136"/>
    </source>
</evidence>
<dbReference type="InterPro" id="IPR035952">
    <property type="entry name" value="Rhomboid-like_sf"/>
</dbReference>
<keyword evidence="3 7" id="KW-0812">Transmembrane</keyword>
<comment type="caution">
    <text evidence="9">The sequence shown here is derived from an EMBL/GenBank/DDBJ whole genome shotgun (WGS) entry which is preliminary data.</text>
</comment>
<evidence type="ECO:0000313" key="9">
    <source>
        <dbReference type="EMBL" id="MCW3488005.1"/>
    </source>
</evidence>
<name>A0ABT3IWC4_9BACT</name>
<dbReference type="EMBL" id="JAPDNS010000002">
    <property type="protein sequence ID" value="MCW3488005.1"/>
    <property type="molecule type" value="Genomic_DNA"/>
</dbReference>
<dbReference type="Pfam" id="PF01694">
    <property type="entry name" value="Rhomboid"/>
    <property type="match status" value="2"/>
</dbReference>
<dbReference type="Proteomes" id="UP001207742">
    <property type="component" value="Unassembled WGS sequence"/>
</dbReference>
<dbReference type="PANTHER" id="PTHR43731">
    <property type="entry name" value="RHOMBOID PROTEASE"/>
    <property type="match status" value="1"/>
</dbReference>
<evidence type="ECO:0000259" key="8">
    <source>
        <dbReference type="Pfam" id="PF01694"/>
    </source>
</evidence>
<protein>
    <submittedName>
        <fullName evidence="9">Rhomboid family intramembrane serine protease</fullName>
    </submittedName>
</protein>
<reference evidence="9 10" key="1">
    <citation type="submission" date="2022-10" db="EMBL/GenBank/DDBJ databases">
        <title>Chitinophaga nivalis PC15 sp. nov., isolated from Pyeongchang county, South Korea.</title>
        <authorList>
            <person name="Trinh H.N."/>
        </authorList>
    </citation>
    <scope>NUCLEOTIDE SEQUENCE [LARGE SCALE GENOMIC DNA]</scope>
    <source>
        <strain evidence="9 10">PC14</strain>
    </source>
</reference>
<gene>
    <name evidence="9" type="ORF">OL497_29200</name>
</gene>
<feature type="domain" description="Peptidase S54 rhomboid" evidence="8">
    <location>
        <begin position="174"/>
        <end position="265"/>
    </location>
</feature>
<proteinExistence type="inferred from homology"/>
<feature type="transmembrane region" description="Helical" evidence="7">
    <location>
        <begin position="251"/>
        <end position="269"/>
    </location>
</feature>